<protein>
    <submittedName>
        <fullName evidence="2">Uncharacterized protein</fullName>
    </submittedName>
</protein>
<dbReference type="EMBL" id="JARJCW010000052">
    <property type="protein sequence ID" value="KAJ7203098.1"/>
    <property type="molecule type" value="Genomic_DNA"/>
</dbReference>
<keyword evidence="3" id="KW-1185">Reference proteome</keyword>
<evidence type="ECO:0000313" key="3">
    <source>
        <dbReference type="Proteomes" id="UP001219525"/>
    </source>
</evidence>
<organism evidence="2 3">
    <name type="scientific">Mycena pura</name>
    <dbReference type="NCBI Taxonomy" id="153505"/>
    <lineage>
        <taxon>Eukaryota</taxon>
        <taxon>Fungi</taxon>
        <taxon>Dikarya</taxon>
        <taxon>Basidiomycota</taxon>
        <taxon>Agaricomycotina</taxon>
        <taxon>Agaricomycetes</taxon>
        <taxon>Agaricomycetidae</taxon>
        <taxon>Agaricales</taxon>
        <taxon>Marasmiineae</taxon>
        <taxon>Mycenaceae</taxon>
        <taxon>Mycena</taxon>
    </lineage>
</organism>
<proteinExistence type="predicted"/>
<sequence length="80" mass="8312">MPVADEDSGGSDTPEYVNTKDAARVDAKLRDVFNGAGRRVSMPTGVDACKEDVCEAISPAADRAATILAATRVMADPGED</sequence>
<evidence type="ECO:0000256" key="1">
    <source>
        <dbReference type="SAM" id="MobiDB-lite"/>
    </source>
</evidence>
<comment type="caution">
    <text evidence="2">The sequence shown here is derived from an EMBL/GenBank/DDBJ whole genome shotgun (WGS) entry which is preliminary data.</text>
</comment>
<dbReference type="Proteomes" id="UP001219525">
    <property type="component" value="Unassembled WGS sequence"/>
</dbReference>
<evidence type="ECO:0000313" key="2">
    <source>
        <dbReference type="EMBL" id="KAJ7203098.1"/>
    </source>
</evidence>
<feature type="region of interest" description="Disordered" evidence="1">
    <location>
        <begin position="1"/>
        <end position="20"/>
    </location>
</feature>
<name>A0AAD6V9C3_9AGAR</name>
<gene>
    <name evidence="2" type="ORF">GGX14DRAFT_570356</name>
</gene>
<dbReference type="AlphaFoldDB" id="A0AAD6V9C3"/>
<reference evidence="2" key="1">
    <citation type="submission" date="2023-03" db="EMBL/GenBank/DDBJ databases">
        <title>Massive genome expansion in bonnet fungi (Mycena s.s.) driven by repeated elements and novel gene families across ecological guilds.</title>
        <authorList>
            <consortium name="Lawrence Berkeley National Laboratory"/>
            <person name="Harder C.B."/>
            <person name="Miyauchi S."/>
            <person name="Viragh M."/>
            <person name="Kuo A."/>
            <person name="Thoen E."/>
            <person name="Andreopoulos B."/>
            <person name="Lu D."/>
            <person name="Skrede I."/>
            <person name="Drula E."/>
            <person name="Henrissat B."/>
            <person name="Morin E."/>
            <person name="Kohler A."/>
            <person name="Barry K."/>
            <person name="LaButti K."/>
            <person name="Morin E."/>
            <person name="Salamov A."/>
            <person name="Lipzen A."/>
            <person name="Mereny Z."/>
            <person name="Hegedus B."/>
            <person name="Baldrian P."/>
            <person name="Stursova M."/>
            <person name="Weitz H."/>
            <person name="Taylor A."/>
            <person name="Grigoriev I.V."/>
            <person name="Nagy L.G."/>
            <person name="Martin F."/>
            <person name="Kauserud H."/>
        </authorList>
    </citation>
    <scope>NUCLEOTIDE SEQUENCE</scope>
    <source>
        <strain evidence="2">9144</strain>
    </source>
</reference>
<accession>A0AAD6V9C3</accession>